<dbReference type="Pfam" id="PF02958">
    <property type="entry name" value="EcKL"/>
    <property type="match status" value="1"/>
</dbReference>
<dbReference type="EMBL" id="JALNTZ010000003">
    <property type="protein sequence ID" value="KAJ3658379.1"/>
    <property type="molecule type" value="Genomic_DNA"/>
</dbReference>
<dbReference type="SMART" id="SM00587">
    <property type="entry name" value="CHK"/>
    <property type="match status" value="1"/>
</dbReference>
<keyword evidence="3" id="KW-1185">Reference proteome</keyword>
<dbReference type="Gene3D" id="3.90.1200.10">
    <property type="match status" value="1"/>
</dbReference>
<gene>
    <name evidence="2" type="ORF">Zmor_010119</name>
</gene>
<dbReference type="InterPro" id="IPR015897">
    <property type="entry name" value="CHK_kinase-like"/>
</dbReference>
<evidence type="ECO:0000313" key="2">
    <source>
        <dbReference type="EMBL" id="KAJ3658379.1"/>
    </source>
</evidence>
<comment type="caution">
    <text evidence="2">The sequence shown here is derived from an EMBL/GenBank/DDBJ whole genome shotgun (WGS) entry which is preliminary data.</text>
</comment>
<dbReference type="Proteomes" id="UP001168821">
    <property type="component" value="Unassembled WGS sequence"/>
</dbReference>
<evidence type="ECO:0000259" key="1">
    <source>
        <dbReference type="SMART" id="SM00587"/>
    </source>
</evidence>
<dbReference type="PANTHER" id="PTHR11012">
    <property type="entry name" value="PROTEIN KINASE-LIKE DOMAIN-CONTAINING"/>
    <property type="match status" value="1"/>
</dbReference>
<feature type="domain" description="CHK kinase-like" evidence="1">
    <location>
        <begin position="127"/>
        <end position="311"/>
    </location>
</feature>
<dbReference type="AlphaFoldDB" id="A0AA38IRV6"/>
<dbReference type="PANTHER" id="PTHR11012:SF55">
    <property type="entry name" value="BHLH DOMAIN-CONTAINING PROTEIN"/>
    <property type="match status" value="1"/>
</dbReference>
<accession>A0AA38IRV6</accession>
<organism evidence="2 3">
    <name type="scientific">Zophobas morio</name>
    <dbReference type="NCBI Taxonomy" id="2755281"/>
    <lineage>
        <taxon>Eukaryota</taxon>
        <taxon>Metazoa</taxon>
        <taxon>Ecdysozoa</taxon>
        <taxon>Arthropoda</taxon>
        <taxon>Hexapoda</taxon>
        <taxon>Insecta</taxon>
        <taxon>Pterygota</taxon>
        <taxon>Neoptera</taxon>
        <taxon>Endopterygota</taxon>
        <taxon>Coleoptera</taxon>
        <taxon>Polyphaga</taxon>
        <taxon>Cucujiformia</taxon>
        <taxon>Tenebrionidae</taxon>
        <taxon>Zophobas</taxon>
    </lineage>
</organism>
<dbReference type="SUPFAM" id="SSF56112">
    <property type="entry name" value="Protein kinase-like (PK-like)"/>
    <property type="match status" value="1"/>
</dbReference>
<dbReference type="InterPro" id="IPR004119">
    <property type="entry name" value="EcKL"/>
</dbReference>
<protein>
    <recommendedName>
        <fullName evidence="1">CHK kinase-like domain-containing protein</fullName>
    </recommendedName>
</protein>
<sequence>MKLEQIKNISSLLNLRPNQKVLGYKIKPLTAPGENYGSLMLNAQISLESDELNVVIKMVPPSEFLRELFNIQVTFRNEVAFYKNIVPLLQNFQREHGVENVIDFFPEYYGSRLNLIGDEKVDLDAALVLENLKIKNYITMERTEGLGLDVAKLIIKDLAYFHAVPLALRLQKPDVFDKEIKPYLSTWLPLEDGHSNMKAQLDIIINQVEEVSKFRDRILKGFDMEMVPHDPGDLFATLTHNDCWTNNNMIKFEGNKPVKNKLVDYQVCDYGSPARDVVFFIFSSVKSDIIEKYYDSLVLLYHDTFISVLTELCCDIEPFTLTALKKELDFEARNSEFAHVMFMLFVMFAPKQSAKEMSEVTPESMVASEITDLFKQRLIFVVNEFVKRDWI</sequence>
<reference evidence="2" key="1">
    <citation type="journal article" date="2023" name="G3 (Bethesda)">
        <title>Whole genome assemblies of Zophobas morio and Tenebrio molitor.</title>
        <authorList>
            <person name="Kaur S."/>
            <person name="Stinson S.A."/>
            <person name="diCenzo G.C."/>
        </authorList>
    </citation>
    <scope>NUCLEOTIDE SEQUENCE</scope>
    <source>
        <strain evidence="2">QUZm001</strain>
    </source>
</reference>
<name>A0AA38IRV6_9CUCU</name>
<dbReference type="InterPro" id="IPR011009">
    <property type="entry name" value="Kinase-like_dom_sf"/>
</dbReference>
<evidence type="ECO:0000313" key="3">
    <source>
        <dbReference type="Proteomes" id="UP001168821"/>
    </source>
</evidence>
<proteinExistence type="predicted"/>